<evidence type="ECO:0000256" key="2">
    <source>
        <dbReference type="SAM" id="Phobius"/>
    </source>
</evidence>
<organism evidence="3 4">
    <name type="scientific">Streptomyces cuspidosporus</name>
    <dbReference type="NCBI Taxonomy" id="66882"/>
    <lineage>
        <taxon>Bacteria</taxon>
        <taxon>Bacillati</taxon>
        <taxon>Actinomycetota</taxon>
        <taxon>Actinomycetes</taxon>
        <taxon>Kitasatosporales</taxon>
        <taxon>Streptomycetaceae</taxon>
        <taxon>Streptomyces</taxon>
    </lineage>
</organism>
<dbReference type="EMBL" id="BAAASD010000004">
    <property type="protein sequence ID" value="GAA2332071.1"/>
    <property type="molecule type" value="Genomic_DNA"/>
</dbReference>
<keyword evidence="2" id="KW-0472">Membrane</keyword>
<keyword evidence="4" id="KW-1185">Reference proteome</keyword>
<keyword evidence="2" id="KW-1133">Transmembrane helix</keyword>
<evidence type="ECO:0000313" key="4">
    <source>
        <dbReference type="Proteomes" id="UP001500253"/>
    </source>
</evidence>
<gene>
    <name evidence="3" type="ORF">GCM10010246_14260</name>
</gene>
<keyword evidence="2" id="KW-0812">Transmembrane</keyword>
<name>A0ABN3FK61_9ACTN</name>
<feature type="transmembrane region" description="Helical" evidence="2">
    <location>
        <begin position="14"/>
        <end position="35"/>
    </location>
</feature>
<sequence length="74" mass="8272">MFVTLVSVERSLRAARVAISVCFFLYGTLPGTWVVRTGPGLIRQAETETTADRTRRPETAANHPRQCEMAARNH</sequence>
<evidence type="ECO:0000256" key="1">
    <source>
        <dbReference type="SAM" id="MobiDB-lite"/>
    </source>
</evidence>
<evidence type="ECO:0008006" key="5">
    <source>
        <dbReference type="Google" id="ProtNLM"/>
    </source>
</evidence>
<protein>
    <recommendedName>
        <fullName evidence="5">Secreted protein</fullName>
    </recommendedName>
</protein>
<accession>A0ABN3FK61</accession>
<evidence type="ECO:0000313" key="3">
    <source>
        <dbReference type="EMBL" id="GAA2332071.1"/>
    </source>
</evidence>
<comment type="caution">
    <text evidence="3">The sequence shown here is derived from an EMBL/GenBank/DDBJ whole genome shotgun (WGS) entry which is preliminary data.</text>
</comment>
<reference evidence="3 4" key="1">
    <citation type="journal article" date="2019" name="Int. J. Syst. Evol. Microbiol.">
        <title>The Global Catalogue of Microorganisms (GCM) 10K type strain sequencing project: providing services to taxonomists for standard genome sequencing and annotation.</title>
        <authorList>
            <consortium name="The Broad Institute Genomics Platform"/>
            <consortium name="The Broad Institute Genome Sequencing Center for Infectious Disease"/>
            <person name="Wu L."/>
            <person name="Ma J."/>
        </authorList>
    </citation>
    <scope>NUCLEOTIDE SEQUENCE [LARGE SCALE GENOMIC DNA]</scope>
    <source>
        <strain evidence="3 4">JCM 4316</strain>
    </source>
</reference>
<dbReference type="Proteomes" id="UP001500253">
    <property type="component" value="Unassembled WGS sequence"/>
</dbReference>
<proteinExistence type="predicted"/>
<feature type="region of interest" description="Disordered" evidence="1">
    <location>
        <begin position="46"/>
        <end position="74"/>
    </location>
</feature>